<evidence type="ECO:0000256" key="2">
    <source>
        <dbReference type="ARBA" id="ARBA00022617"/>
    </source>
</evidence>
<feature type="binding site" description="covalent" evidence="6">
    <location>
        <position position="67"/>
    </location>
    <ligand>
        <name>heme c</name>
        <dbReference type="ChEBI" id="CHEBI:61717"/>
        <label>1</label>
    </ligand>
</feature>
<feature type="chain" id="PRO_5012415984" evidence="8">
    <location>
        <begin position="26"/>
        <end position="153"/>
    </location>
</feature>
<dbReference type="Pfam" id="PF02085">
    <property type="entry name" value="Cytochrom_CIII"/>
    <property type="match status" value="1"/>
</dbReference>
<feature type="binding site" description="axial binding residue" evidence="6">
    <location>
        <position position="145"/>
    </location>
    <ligand>
        <name>heme c</name>
        <dbReference type="ChEBI" id="CHEBI:61717"/>
        <label>1</label>
    </ligand>
    <ligandPart>
        <name>Fe</name>
        <dbReference type="ChEBI" id="CHEBI:18248"/>
    </ligandPart>
</feature>
<evidence type="ECO:0000256" key="3">
    <source>
        <dbReference type="ARBA" id="ARBA00022723"/>
    </source>
</evidence>
<dbReference type="InterPro" id="IPR036280">
    <property type="entry name" value="Multihaem_cyt_sf"/>
</dbReference>
<dbReference type="AlphaFoldDB" id="A0A1W2A593"/>
<feature type="binding site" description="axial binding residue" evidence="6">
    <location>
        <position position="90"/>
    </location>
    <ligand>
        <name>heme c</name>
        <dbReference type="ChEBI" id="CHEBI:61717"/>
        <label>1</label>
    </ligand>
    <ligandPart>
        <name>Fe</name>
        <dbReference type="ChEBI" id="CHEBI:18248"/>
    </ligandPart>
</feature>
<keyword evidence="8" id="KW-0732">Signal</keyword>
<feature type="binding site" description="axial binding residue" evidence="6">
    <location>
        <position position="68"/>
    </location>
    <ligand>
        <name>heme c</name>
        <dbReference type="ChEBI" id="CHEBI:61717"/>
        <label>1</label>
    </ligand>
    <ligandPart>
        <name>Fe</name>
        <dbReference type="ChEBI" id="CHEBI:18248"/>
    </ligandPart>
</feature>
<feature type="binding site" description="axial binding residue" evidence="6">
    <location>
        <position position="66"/>
    </location>
    <ligand>
        <name>heme c</name>
        <dbReference type="ChEBI" id="CHEBI:61717"/>
        <label>1</label>
    </ligand>
    <ligandPart>
        <name>Fe</name>
        <dbReference type="ChEBI" id="CHEBI:18248"/>
    </ligandPart>
</feature>
<dbReference type="InterPro" id="IPR002322">
    <property type="entry name" value="Cyt_c_III"/>
</dbReference>
<feature type="binding site" description="axial binding residue" evidence="6">
    <location>
        <position position="63"/>
    </location>
    <ligand>
        <name>heme c</name>
        <dbReference type="ChEBI" id="CHEBI:61717"/>
        <label>1</label>
    </ligand>
    <ligandPart>
        <name>Fe</name>
        <dbReference type="ChEBI" id="CHEBI:18248"/>
    </ligandPart>
</feature>
<feature type="binding site" description="axial binding residue" evidence="6">
    <location>
        <position position="123"/>
    </location>
    <ligand>
        <name>heme c</name>
        <dbReference type="ChEBI" id="CHEBI:61717"/>
        <label>1</label>
    </ligand>
    <ligandPart>
        <name>Fe</name>
        <dbReference type="ChEBI" id="CHEBI:18248"/>
    </ligandPart>
</feature>
<dbReference type="STRING" id="1121400.SAMN02746065_104138"/>
<dbReference type="SUPFAM" id="SSF48695">
    <property type="entry name" value="Multiheme cytochromes"/>
    <property type="match status" value="1"/>
</dbReference>
<evidence type="ECO:0000256" key="8">
    <source>
        <dbReference type="SAM" id="SignalP"/>
    </source>
</evidence>
<protein>
    <submittedName>
        <fullName evidence="10">Class III cytochrome C family protein</fullName>
    </submittedName>
</protein>
<dbReference type="InterPro" id="IPR020942">
    <property type="entry name" value="Cyt_c_III_dom"/>
</dbReference>
<feature type="binding site" description="axial binding residue" evidence="6">
    <location>
        <position position="148"/>
    </location>
    <ligand>
        <name>heme c</name>
        <dbReference type="ChEBI" id="CHEBI:61717"/>
        <label>1</label>
    </ligand>
    <ligandPart>
        <name>Fe</name>
        <dbReference type="ChEBI" id="CHEBI:18248"/>
    </ligandPart>
</feature>
<dbReference type="CDD" id="cd08168">
    <property type="entry name" value="Cytochrom_C3"/>
    <property type="match status" value="1"/>
</dbReference>
<dbReference type="EMBL" id="FWXY01000004">
    <property type="protein sequence ID" value="SMC55855.1"/>
    <property type="molecule type" value="Genomic_DNA"/>
</dbReference>
<comment type="cofactor">
    <cofactor evidence="6">
        <name>heme c</name>
        <dbReference type="ChEBI" id="CHEBI:61717"/>
    </cofactor>
    <text evidence="6">Binds 4 heme c groups covalently per monomer.</text>
</comment>
<keyword evidence="5 6" id="KW-0408">Iron</keyword>
<evidence type="ECO:0000256" key="6">
    <source>
        <dbReference type="PIRSR" id="PIRSR602322-1"/>
    </source>
</evidence>
<keyword evidence="4" id="KW-0249">Electron transport</keyword>
<dbReference type="GO" id="GO:0020037">
    <property type="term" value="F:heme binding"/>
    <property type="evidence" value="ECO:0007669"/>
    <property type="project" value="InterPro"/>
</dbReference>
<keyword evidence="1" id="KW-0813">Transport</keyword>
<evidence type="ECO:0000313" key="11">
    <source>
        <dbReference type="Proteomes" id="UP000192418"/>
    </source>
</evidence>
<sequence>MKRKLVTSLVAALMAVCFVSVAVYAGTQAADTITMNTKAYAKHTKGLVTFSHKVHAEEYGISCGDCHHDDKGTPLALKGGEDVQSCVACHKDTGKKPKGEKLSKKDKIAKYHKEALHANCIGCHKAFNKKNGLKSKDPKAAPQSCKSCHPKKG</sequence>
<dbReference type="PRINTS" id="PR00609">
    <property type="entry name" value="CYTOCHROMEC3"/>
</dbReference>
<feature type="domain" description="Class III cytochrome C" evidence="9">
    <location>
        <begin position="36"/>
        <end position="149"/>
    </location>
</feature>
<evidence type="ECO:0000256" key="1">
    <source>
        <dbReference type="ARBA" id="ARBA00022448"/>
    </source>
</evidence>
<feature type="signal peptide" evidence="8">
    <location>
        <begin position="1"/>
        <end position="25"/>
    </location>
</feature>
<dbReference type="Gene3D" id="3.90.10.10">
    <property type="entry name" value="Cytochrome C3"/>
    <property type="match status" value="1"/>
</dbReference>
<keyword evidence="2 6" id="KW-0349">Heme</keyword>
<evidence type="ECO:0000256" key="5">
    <source>
        <dbReference type="ARBA" id="ARBA00023004"/>
    </source>
</evidence>
<keyword evidence="11" id="KW-1185">Reference proteome</keyword>
<evidence type="ECO:0000313" key="10">
    <source>
        <dbReference type="EMBL" id="SMC55855.1"/>
    </source>
</evidence>
<dbReference type="Proteomes" id="UP000192418">
    <property type="component" value="Unassembled WGS sequence"/>
</dbReference>
<feature type="binding site" description="axial binding residue" evidence="6">
    <location>
        <position position="52"/>
    </location>
    <ligand>
        <name>heme c</name>
        <dbReference type="ChEBI" id="CHEBI:61717"/>
        <label>1</label>
    </ligand>
    <ligandPart>
        <name>Fe</name>
        <dbReference type="ChEBI" id="CHEBI:18248"/>
    </ligandPart>
</feature>
<dbReference type="GO" id="GO:0009055">
    <property type="term" value="F:electron transfer activity"/>
    <property type="evidence" value="ECO:0007669"/>
    <property type="project" value="InterPro"/>
</dbReference>
<feature type="binding site" description="axial binding residue" evidence="6">
    <location>
        <position position="124"/>
    </location>
    <ligand>
        <name>heme c</name>
        <dbReference type="ChEBI" id="CHEBI:61717"/>
        <label>1</label>
    </ligand>
    <ligandPart>
        <name>Fe</name>
        <dbReference type="ChEBI" id="CHEBI:18248"/>
    </ligandPart>
</feature>
<evidence type="ECO:0000256" key="4">
    <source>
        <dbReference type="ARBA" id="ARBA00022982"/>
    </source>
</evidence>
<feature type="region of interest" description="Disordered" evidence="7">
    <location>
        <begin position="132"/>
        <end position="153"/>
    </location>
</feature>
<gene>
    <name evidence="10" type="ORF">SAMN02746065_104138</name>
</gene>
<organism evidence="10 11">
    <name type="scientific">Desulfocicer vacuolatum DSM 3385</name>
    <dbReference type="NCBI Taxonomy" id="1121400"/>
    <lineage>
        <taxon>Bacteria</taxon>
        <taxon>Pseudomonadati</taxon>
        <taxon>Thermodesulfobacteriota</taxon>
        <taxon>Desulfobacteria</taxon>
        <taxon>Desulfobacterales</taxon>
        <taxon>Desulfobacteraceae</taxon>
        <taxon>Desulfocicer</taxon>
    </lineage>
</organism>
<dbReference type="GO" id="GO:0046872">
    <property type="term" value="F:metal ion binding"/>
    <property type="evidence" value="ECO:0007669"/>
    <property type="project" value="UniProtKB-KW"/>
</dbReference>
<evidence type="ECO:0000256" key="7">
    <source>
        <dbReference type="SAM" id="MobiDB-lite"/>
    </source>
</evidence>
<evidence type="ECO:0000259" key="9">
    <source>
        <dbReference type="Pfam" id="PF02085"/>
    </source>
</evidence>
<keyword evidence="3 6" id="KW-0479">Metal-binding</keyword>
<dbReference type="OrthoDB" id="5421852at2"/>
<proteinExistence type="predicted"/>
<feature type="binding site" description="axial binding residue" evidence="6">
    <location>
        <position position="149"/>
    </location>
    <ligand>
        <name>heme c</name>
        <dbReference type="ChEBI" id="CHEBI:61717"/>
        <label>1</label>
    </ligand>
    <ligandPart>
        <name>Fe</name>
        <dbReference type="ChEBI" id="CHEBI:18248"/>
    </ligandPart>
</feature>
<name>A0A1W2A593_9BACT</name>
<accession>A0A1W2A593</accession>
<reference evidence="10 11" key="1">
    <citation type="submission" date="2017-04" db="EMBL/GenBank/DDBJ databases">
        <authorList>
            <person name="Afonso C.L."/>
            <person name="Miller P.J."/>
            <person name="Scott M.A."/>
            <person name="Spackman E."/>
            <person name="Goraichik I."/>
            <person name="Dimitrov K.M."/>
            <person name="Suarez D.L."/>
            <person name="Swayne D.E."/>
        </authorList>
    </citation>
    <scope>NUCLEOTIDE SEQUENCE [LARGE SCALE GENOMIC DNA]</scope>
    <source>
        <strain evidence="10 11">DSM 3385</strain>
    </source>
</reference>
<feature type="binding site" description="axial binding residue" evidence="6">
    <location>
        <position position="89"/>
    </location>
    <ligand>
        <name>heme c</name>
        <dbReference type="ChEBI" id="CHEBI:61717"/>
        <label>1</label>
    </ligand>
    <ligandPart>
        <name>Fe</name>
        <dbReference type="ChEBI" id="CHEBI:18248"/>
    </ligandPart>
</feature>
<feature type="binding site" description="axial binding residue" evidence="6">
    <location>
        <position position="120"/>
    </location>
    <ligand>
        <name>heme c</name>
        <dbReference type="ChEBI" id="CHEBI:61717"/>
        <label>1</label>
    </ligand>
    <ligandPart>
        <name>Fe</name>
        <dbReference type="ChEBI" id="CHEBI:18248"/>
    </ligandPart>
</feature>
<feature type="binding site" description="axial binding residue" evidence="6">
    <location>
        <position position="86"/>
    </location>
    <ligand>
        <name>heme c</name>
        <dbReference type="ChEBI" id="CHEBI:61717"/>
        <label>2</label>
    </ligand>
    <ligandPart>
        <name>Fe</name>
        <dbReference type="ChEBI" id="CHEBI:18248"/>
    </ligandPart>
</feature>
<feature type="binding site" description="axial binding residue" evidence="6">
    <location>
        <position position="55"/>
    </location>
    <ligand>
        <name>heme c</name>
        <dbReference type="ChEBI" id="CHEBI:61717"/>
        <label>1</label>
    </ligand>
    <ligandPart>
        <name>Fe</name>
        <dbReference type="ChEBI" id="CHEBI:18248"/>
    </ligandPart>
</feature>